<keyword evidence="2" id="KW-1185">Reference proteome</keyword>
<protein>
    <submittedName>
        <fullName evidence="1">Uncharacterized protein</fullName>
    </submittedName>
</protein>
<proteinExistence type="predicted"/>
<gene>
    <name evidence="1" type="ORF">SI8410_01000738</name>
</gene>
<sequence>MSTAFVVSRGHVFNYLNMLFSIFDFLNY</sequence>
<reference evidence="1" key="1">
    <citation type="submission" date="2020-02" db="EMBL/GenBank/DDBJ databases">
        <authorList>
            <person name="Scholz U."/>
            <person name="Mascher M."/>
            <person name="Fiebig A."/>
        </authorList>
    </citation>
    <scope>NUCLEOTIDE SEQUENCE</scope>
</reference>
<organism evidence="1 2">
    <name type="scientific">Spirodela intermedia</name>
    <name type="common">Intermediate duckweed</name>
    <dbReference type="NCBI Taxonomy" id="51605"/>
    <lineage>
        <taxon>Eukaryota</taxon>
        <taxon>Viridiplantae</taxon>
        <taxon>Streptophyta</taxon>
        <taxon>Embryophyta</taxon>
        <taxon>Tracheophyta</taxon>
        <taxon>Spermatophyta</taxon>
        <taxon>Magnoliopsida</taxon>
        <taxon>Liliopsida</taxon>
        <taxon>Araceae</taxon>
        <taxon>Lemnoideae</taxon>
        <taxon>Spirodela</taxon>
    </lineage>
</organism>
<evidence type="ECO:0000313" key="2">
    <source>
        <dbReference type="Proteomes" id="UP000663760"/>
    </source>
</evidence>
<evidence type="ECO:0000313" key="1">
    <source>
        <dbReference type="EMBL" id="CAA7388529.1"/>
    </source>
</evidence>
<accession>A0A7I8JX95</accession>
<dbReference type="Proteomes" id="UP000663760">
    <property type="component" value="Chromosome 1"/>
</dbReference>
<name>A0A7I8JX95_SPIIN</name>
<dbReference type="EMBL" id="LR746264">
    <property type="protein sequence ID" value="CAA7388529.1"/>
    <property type="molecule type" value="Genomic_DNA"/>
</dbReference>
<dbReference type="AlphaFoldDB" id="A0A7I8JX95"/>